<dbReference type="SUPFAM" id="SSF53474">
    <property type="entry name" value="alpha/beta-Hydrolases"/>
    <property type="match status" value="1"/>
</dbReference>
<dbReference type="PANTHER" id="PTHR43433:SF10">
    <property type="entry name" value="AB HYDROLASE-1 DOMAIN-CONTAINING PROTEIN"/>
    <property type="match status" value="1"/>
</dbReference>
<gene>
    <name evidence="2" type="ORF">TWF481_006399</name>
</gene>
<name>A0AAV9WGJ7_9PEZI</name>
<proteinExistence type="predicted"/>
<keyword evidence="3" id="KW-1185">Reference proteome</keyword>
<dbReference type="InterPro" id="IPR000073">
    <property type="entry name" value="AB_hydrolase_1"/>
</dbReference>
<sequence length="357" mass="40472">MQAATRLRATPTTPLLSRALSASTTTSTPAHPTFTVSESQKFILPDGRTLGFAEYGHPNGFPFFVFHGFPSSRIEAYPLDRLAHNMRIRVYSLERPGLGISTFQPGRKISDYPSDVLAFAKGKGIERFSIMGASGGGPYAVACARFLPPEMMAGVCVFAGGPPWKAGRKYMQWWARLPEWLARVSPTTFRVLANGMAGIVNWVLRTQWVTKKFDALLENERKKKAERETPAPEDELGYLRDDELTTDQRRERLLALVWNESFRQGTQGFIHEIKLLTGLSWGFEFEDVQYPVRIYHGKRDINAPIEMIRWMAERLPNSTLTEFDDTHFTMGARFRQAIEEVVPAEEVEEFSKKNSTI</sequence>
<dbReference type="Proteomes" id="UP001370758">
    <property type="component" value="Unassembled WGS sequence"/>
</dbReference>
<dbReference type="Gene3D" id="3.40.50.1820">
    <property type="entry name" value="alpha/beta hydrolase"/>
    <property type="match status" value="1"/>
</dbReference>
<dbReference type="Pfam" id="PF00561">
    <property type="entry name" value="Abhydrolase_1"/>
    <property type="match status" value="1"/>
</dbReference>
<accession>A0AAV9WGJ7</accession>
<protein>
    <recommendedName>
        <fullName evidence="1">AB hydrolase-1 domain-containing protein</fullName>
    </recommendedName>
</protein>
<evidence type="ECO:0000313" key="3">
    <source>
        <dbReference type="Proteomes" id="UP001370758"/>
    </source>
</evidence>
<evidence type="ECO:0000313" key="2">
    <source>
        <dbReference type="EMBL" id="KAK6507979.1"/>
    </source>
</evidence>
<dbReference type="PANTHER" id="PTHR43433">
    <property type="entry name" value="HYDROLASE, ALPHA/BETA FOLD FAMILY PROTEIN"/>
    <property type="match status" value="1"/>
</dbReference>
<evidence type="ECO:0000259" key="1">
    <source>
        <dbReference type="Pfam" id="PF00561"/>
    </source>
</evidence>
<dbReference type="InterPro" id="IPR029058">
    <property type="entry name" value="AB_hydrolase_fold"/>
</dbReference>
<comment type="caution">
    <text evidence="2">The sequence shown here is derived from an EMBL/GenBank/DDBJ whole genome shotgun (WGS) entry which is preliminary data.</text>
</comment>
<organism evidence="2 3">
    <name type="scientific">Arthrobotrys musiformis</name>
    <dbReference type="NCBI Taxonomy" id="47236"/>
    <lineage>
        <taxon>Eukaryota</taxon>
        <taxon>Fungi</taxon>
        <taxon>Dikarya</taxon>
        <taxon>Ascomycota</taxon>
        <taxon>Pezizomycotina</taxon>
        <taxon>Orbiliomycetes</taxon>
        <taxon>Orbiliales</taxon>
        <taxon>Orbiliaceae</taxon>
        <taxon>Arthrobotrys</taxon>
    </lineage>
</organism>
<reference evidence="2 3" key="1">
    <citation type="submission" date="2023-08" db="EMBL/GenBank/DDBJ databases">
        <authorList>
            <person name="Palmer J.M."/>
        </authorList>
    </citation>
    <scope>NUCLEOTIDE SEQUENCE [LARGE SCALE GENOMIC DNA]</scope>
    <source>
        <strain evidence="2 3">TWF481</strain>
    </source>
</reference>
<feature type="domain" description="AB hydrolase-1" evidence="1">
    <location>
        <begin position="62"/>
        <end position="326"/>
    </location>
</feature>
<dbReference type="AlphaFoldDB" id="A0AAV9WGJ7"/>
<dbReference type="InterPro" id="IPR050471">
    <property type="entry name" value="AB_hydrolase"/>
</dbReference>
<dbReference type="EMBL" id="JAVHJL010000003">
    <property type="protein sequence ID" value="KAK6507979.1"/>
    <property type="molecule type" value="Genomic_DNA"/>
</dbReference>